<dbReference type="PANTHER" id="PTHR36844">
    <property type="entry name" value="PROTEASE PRSW"/>
    <property type="match status" value="1"/>
</dbReference>
<dbReference type="Proteomes" id="UP000034595">
    <property type="component" value="Unassembled WGS sequence"/>
</dbReference>
<evidence type="ECO:0000256" key="1">
    <source>
        <dbReference type="SAM" id="Phobius"/>
    </source>
</evidence>
<dbReference type="AlphaFoldDB" id="A0A0G1NAZ7"/>
<dbReference type="EMBL" id="LCJQ01000011">
    <property type="protein sequence ID" value="KKT81379.1"/>
    <property type="molecule type" value="Genomic_DNA"/>
</dbReference>
<sequence length="257" mass="28269">MAELITIKLLAIAMLGGILPALVWLWFWHRQDRECPEPKGLVMISFLAGMAIVFFVLPVQKLTVALLPAISELVDILTIKLSLVPPSADVLKNFLLASSEEIGKYLTVFLIAFHSKYFDEPIDAVIYLITAALGFTAMENVLYLLKDLTQSGGLETILNGNLRFLGATILHTVSSAFVGIALAFSFSASRFIKSIVITIGLLVAILLHTHFNLSIIEAYGTINILSVFSQYWAVIIGIIILIGIIKYINTRKQTCSI</sequence>
<keyword evidence="1" id="KW-0472">Membrane</keyword>
<keyword evidence="1" id="KW-1133">Transmembrane helix</keyword>
<feature type="transmembrane region" description="Helical" evidence="1">
    <location>
        <begin position="125"/>
        <end position="144"/>
    </location>
</feature>
<feature type="transmembrane region" description="Helical" evidence="1">
    <location>
        <begin position="6"/>
        <end position="28"/>
    </location>
</feature>
<proteinExistence type="predicted"/>
<protein>
    <recommendedName>
        <fullName evidence="4">Protease PrsW</fullName>
    </recommendedName>
</protein>
<name>A0A0G1NAZ7_9BACT</name>
<feature type="transmembrane region" description="Helical" evidence="1">
    <location>
        <begin position="191"/>
        <end position="211"/>
    </location>
</feature>
<accession>A0A0G1NAZ7</accession>
<organism evidence="2 3">
    <name type="scientific">Candidatus Azambacteria bacterium GW2011_GWA1_44_9</name>
    <dbReference type="NCBI Taxonomy" id="1618610"/>
    <lineage>
        <taxon>Bacteria</taxon>
        <taxon>Candidatus Azamiibacteriota</taxon>
    </lineage>
</organism>
<dbReference type="PANTHER" id="PTHR36844:SF1">
    <property type="entry name" value="PROTEASE PRSW"/>
    <property type="match status" value="1"/>
</dbReference>
<gene>
    <name evidence="2" type="ORF">UW78_C0011G0010</name>
</gene>
<reference evidence="2 3" key="1">
    <citation type="journal article" date="2015" name="Nature">
        <title>rRNA introns, odd ribosomes, and small enigmatic genomes across a large radiation of phyla.</title>
        <authorList>
            <person name="Brown C.T."/>
            <person name="Hug L.A."/>
            <person name="Thomas B.C."/>
            <person name="Sharon I."/>
            <person name="Castelle C.J."/>
            <person name="Singh A."/>
            <person name="Wilkins M.J."/>
            <person name="Williams K.H."/>
            <person name="Banfield J.F."/>
        </authorList>
    </citation>
    <scope>NUCLEOTIDE SEQUENCE [LARGE SCALE GENOMIC DNA]</scope>
</reference>
<dbReference type="InterPro" id="IPR026898">
    <property type="entry name" value="PrsW"/>
</dbReference>
<evidence type="ECO:0008006" key="4">
    <source>
        <dbReference type="Google" id="ProtNLM"/>
    </source>
</evidence>
<feature type="transmembrane region" description="Helical" evidence="1">
    <location>
        <begin position="40"/>
        <end position="59"/>
    </location>
</feature>
<evidence type="ECO:0000313" key="2">
    <source>
        <dbReference type="EMBL" id="KKT81379.1"/>
    </source>
</evidence>
<feature type="transmembrane region" description="Helical" evidence="1">
    <location>
        <begin position="164"/>
        <end position="184"/>
    </location>
</feature>
<dbReference type="Pfam" id="PF13367">
    <property type="entry name" value="PrsW-protease"/>
    <property type="match status" value="1"/>
</dbReference>
<keyword evidence="1" id="KW-0812">Transmembrane</keyword>
<evidence type="ECO:0000313" key="3">
    <source>
        <dbReference type="Proteomes" id="UP000034595"/>
    </source>
</evidence>
<feature type="transmembrane region" description="Helical" evidence="1">
    <location>
        <begin position="231"/>
        <end position="248"/>
    </location>
</feature>
<dbReference type="GO" id="GO:0008233">
    <property type="term" value="F:peptidase activity"/>
    <property type="evidence" value="ECO:0007669"/>
    <property type="project" value="InterPro"/>
</dbReference>
<comment type="caution">
    <text evidence="2">The sequence shown here is derived from an EMBL/GenBank/DDBJ whole genome shotgun (WGS) entry which is preliminary data.</text>
</comment>